<sequence length="301" mass="35600">MMLFRVCLISRNYYNVIRHMLLSYDKVEVGSMIDYDGDKISAILFNRICYSPEEPIVMSAYMAIYWLNIAQKKRLLQLRASCRDYSNLWSYMAIPGWEEIAVIYFREQKFRTNKVEEIEVISKKTNIEVTKLVAYIAYGTSFPFYLTSARTMEIVIDGFDLGCLRNSRSIEAYVTNDCTERLQLEIESGDLCEFDDISIFFRLLSKVYTNLKEVKLSVWLARSLPWDKPERLKSCLEKSNQLINNYIMAIETQPKSRFKIEIHLEINETLMQKKDEIDRVFDEVLPDLEKKREEFRISTFN</sequence>
<name>A0A914DME1_9BILA</name>
<keyword evidence="1" id="KW-1185">Reference proteome</keyword>
<evidence type="ECO:0000313" key="1">
    <source>
        <dbReference type="Proteomes" id="UP000887540"/>
    </source>
</evidence>
<dbReference type="WBParaSite" id="ACRNAN_scaffold2902.g27681.t1">
    <property type="protein sequence ID" value="ACRNAN_scaffold2902.g27681.t1"/>
    <property type="gene ID" value="ACRNAN_scaffold2902.g27681"/>
</dbReference>
<reference evidence="2" key="1">
    <citation type="submission" date="2022-11" db="UniProtKB">
        <authorList>
            <consortium name="WormBaseParasite"/>
        </authorList>
    </citation>
    <scope>IDENTIFICATION</scope>
</reference>
<dbReference type="AlphaFoldDB" id="A0A914DME1"/>
<evidence type="ECO:0000313" key="2">
    <source>
        <dbReference type="WBParaSite" id="ACRNAN_scaffold2902.g27681.t1"/>
    </source>
</evidence>
<proteinExistence type="predicted"/>
<organism evidence="1 2">
    <name type="scientific">Acrobeloides nanus</name>
    <dbReference type="NCBI Taxonomy" id="290746"/>
    <lineage>
        <taxon>Eukaryota</taxon>
        <taxon>Metazoa</taxon>
        <taxon>Ecdysozoa</taxon>
        <taxon>Nematoda</taxon>
        <taxon>Chromadorea</taxon>
        <taxon>Rhabditida</taxon>
        <taxon>Tylenchina</taxon>
        <taxon>Cephalobomorpha</taxon>
        <taxon>Cephaloboidea</taxon>
        <taxon>Cephalobidae</taxon>
        <taxon>Acrobeloides</taxon>
    </lineage>
</organism>
<accession>A0A914DME1</accession>
<protein>
    <submittedName>
        <fullName evidence="2">Uncharacterized protein</fullName>
    </submittedName>
</protein>
<dbReference type="Proteomes" id="UP000887540">
    <property type="component" value="Unplaced"/>
</dbReference>